<dbReference type="InterPro" id="IPR026992">
    <property type="entry name" value="DIOX_N"/>
</dbReference>
<organism evidence="4 5">
    <name type="scientific">Aureobasidium subglaciale (strain EXF-2481)</name>
    <name type="common">Aureobasidium pullulans var. subglaciale</name>
    <dbReference type="NCBI Taxonomy" id="1043005"/>
    <lineage>
        <taxon>Eukaryota</taxon>
        <taxon>Fungi</taxon>
        <taxon>Dikarya</taxon>
        <taxon>Ascomycota</taxon>
        <taxon>Pezizomycotina</taxon>
        <taxon>Dothideomycetes</taxon>
        <taxon>Dothideomycetidae</taxon>
        <taxon>Dothideales</taxon>
        <taxon>Saccotheciaceae</taxon>
        <taxon>Aureobasidium</taxon>
    </lineage>
</organism>
<keyword evidence="2" id="KW-0408">Iron</keyword>
<accession>A0A074YJN4</accession>
<dbReference type="Gene3D" id="2.60.120.330">
    <property type="entry name" value="B-lactam Antibiotic, Isopenicillin N Synthase, Chain"/>
    <property type="match status" value="1"/>
</dbReference>
<keyword evidence="2" id="KW-0479">Metal-binding</keyword>
<reference evidence="4 5" key="1">
    <citation type="journal article" date="2014" name="BMC Genomics">
        <title>Genome sequencing of four Aureobasidium pullulans varieties: biotechnological potential, stress tolerance, and description of new species.</title>
        <authorList>
            <person name="Gostin Ar C."/>
            <person name="Ohm R.A."/>
            <person name="Kogej T."/>
            <person name="Sonjak S."/>
            <person name="Turk M."/>
            <person name="Zajc J."/>
            <person name="Zalar P."/>
            <person name="Grube M."/>
            <person name="Sun H."/>
            <person name="Han J."/>
            <person name="Sharma A."/>
            <person name="Chiniquy J."/>
            <person name="Ngan C.Y."/>
            <person name="Lipzen A."/>
            <person name="Barry K."/>
            <person name="Grigoriev I.V."/>
            <person name="Gunde-Cimerman N."/>
        </authorList>
    </citation>
    <scope>NUCLEOTIDE SEQUENCE [LARGE SCALE GENOMIC DNA]</scope>
    <source>
        <strain evidence="4 5">EXF-2481</strain>
    </source>
</reference>
<dbReference type="Pfam" id="PF03171">
    <property type="entry name" value="2OG-FeII_Oxy"/>
    <property type="match status" value="1"/>
</dbReference>
<dbReference type="GO" id="GO:0016491">
    <property type="term" value="F:oxidoreductase activity"/>
    <property type="evidence" value="ECO:0007669"/>
    <property type="project" value="UniProtKB-KW"/>
</dbReference>
<evidence type="ECO:0000313" key="5">
    <source>
        <dbReference type="Proteomes" id="UP000030641"/>
    </source>
</evidence>
<dbReference type="GO" id="GO:0044283">
    <property type="term" value="P:small molecule biosynthetic process"/>
    <property type="evidence" value="ECO:0007669"/>
    <property type="project" value="UniProtKB-ARBA"/>
</dbReference>
<evidence type="ECO:0000256" key="1">
    <source>
        <dbReference type="ARBA" id="ARBA00008056"/>
    </source>
</evidence>
<dbReference type="Pfam" id="PF14226">
    <property type="entry name" value="DIOX_N"/>
    <property type="match status" value="1"/>
</dbReference>
<dbReference type="PANTHER" id="PTHR47990">
    <property type="entry name" value="2-OXOGLUTARATE (2OG) AND FE(II)-DEPENDENT OXYGENASE SUPERFAMILY PROTEIN-RELATED"/>
    <property type="match status" value="1"/>
</dbReference>
<dbReference type="InParanoid" id="A0A074YJN4"/>
<evidence type="ECO:0000259" key="3">
    <source>
        <dbReference type="PROSITE" id="PS51471"/>
    </source>
</evidence>
<keyword evidence="5" id="KW-1185">Reference proteome</keyword>
<dbReference type="GO" id="GO:0046872">
    <property type="term" value="F:metal ion binding"/>
    <property type="evidence" value="ECO:0007669"/>
    <property type="project" value="UniProtKB-KW"/>
</dbReference>
<protein>
    <recommendedName>
        <fullName evidence="3">Fe2OG dioxygenase domain-containing protein</fullName>
    </recommendedName>
</protein>
<proteinExistence type="inferred from homology"/>
<dbReference type="EMBL" id="KL584753">
    <property type="protein sequence ID" value="KEQ98008.1"/>
    <property type="molecule type" value="Genomic_DNA"/>
</dbReference>
<gene>
    <name evidence="4" type="ORF">AUEXF2481DRAFT_2909</name>
</gene>
<dbReference type="OMA" id="EHERPHP"/>
<feature type="domain" description="Fe2OG dioxygenase" evidence="3">
    <location>
        <begin position="208"/>
        <end position="315"/>
    </location>
</feature>
<name>A0A074YJN4_AURSE</name>
<dbReference type="PRINTS" id="PR00682">
    <property type="entry name" value="IPNSYNTHASE"/>
</dbReference>
<dbReference type="RefSeq" id="XP_013346190.1">
    <property type="nucleotide sequence ID" value="XM_013490736.1"/>
</dbReference>
<dbReference type="InterPro" id="IPR050231">
    <property type="entry name" value="Iron_ascorbate_oxido_reductase"/>
</dbReference>
<sequence length="383" mass="43983">MFFGASADIPLEGNEKILQDEPDVQCRNQPQIFRGMEYPPGTKYDLEYADLDALDISRLDTLEGKQELAAKVSSFVSKNAFFYVKGHGLTGDRIKRQYSIARELFNLPLEEKLHYLANTRAGDFRGYKPRSTGELGARDNDERYNIPKLTPEHGRLRPQLIHDHLEEIKDFSLHIHDQILVPLLQLFAYIPEIDEDYFVSRHRYEAKGLEYLSYMQYLPRTEAEDAAVNNICPRGHADYNALTFLFHQPVSDLQVQTPDGWKYVKSFEDTIIVNVADALEFWSRGYLKSTVHRVIRPPPDQADKPRLSLIYFARPEADIELAPVQSPLLQRLGLQSSTEDVPRGVTAEEWARARIAKDHRFRTGVVQKGEGEIIAGVQEKFYD</sequence>
<dbReference type="SUPFAM" id="SSF51197">
    <property type="entry name" value="Clavaminate synthase-like"/>
    <property type="match status" value="1"/>
</dbReference>
<comment type="similarity">
    <text evidence="1 2">Belongs to the iron/ascorbate-dependent oxidoreductase family.</text>
</comment>
<evidence type="ECO:0000313" key="4">
    <source>
        <dbReference type="EMBL" id="KEQ98008.1"/>
    </source>
</evidence>
<dbReference type="InterPro" id="IPR005123">
    <property type="entry name" value="Oxoglu/Fe-dep_dioxygenase_dom"/>
</dbReference>
<dbReference type="InterPro" id="IPR027443">
    <property type="entry name" value="IPNS-like_sf"/>
</dbReference>
<dbReference type="Proteomes" id="UP000030641">
    <property type="component" value="Unassembled WGS sequence"/>
</dbReference>
<evidence type="ECO:0000256" key="2">
    <source>
        <dbReference type="RuleBase" id="RU003682"/>
    </source>
</evidence>
<dbReference type="OrthoDB" id="406156at2759"/>
<dbReference type="AlphaFoldDB" id="A0A074YJN4"/>
<keyword evidence="2" id="KW-0560">Oxidoreductase</keyword>
<dbReference type="STRING" id="1043005.A0A074YJN4"/>
<dbReference type="InterPro" id="IPR044861">
    <property type="entry name" value="IPNS-like_FE2OG_OXY"/>
</dbReference>
<dbReference type="HOGENOM" id="CLU_010119_10_0_1"/>
<dbReference type="GeneID" id="25363866"/>
<dbReference type="PROSITE" id="PS51471">
    <property type="entry name" value="FE2OG_OXY"/>
    <property type="match status" value="1"/>
</dbReference>